<dbReference type="RefSeq" id="WP_223883570.1">
    <property type="nucleotide sequence ID" value="NZ_CP011602.1"/>
</dbReference>
<evidence type="ECO:0000313" key="2">
    <source>
        <dbReference type="Proteomes" id="UP001286589"/>
    </source>
</evidence>
<dbReference type="EMBL" id="JAWJAC010000004">
    <property type="protein sequence ID" value="MDV2862306.1"/>
    <property type="molecule type" value="Genomic_DNA"/>
</dbReference>
<dbReference type="AlphaFoldDB" id="A0AB35RJN3"/>
<organism evidence="1 2">
    <name type="scientific">Phytobacter ursingii</name>
    <dbReference type="NCBI Taxonomy" id="1972431"/>
    <lineage>
        <taxon>Bacteria</taxon>
        <taxon>Pseudomonadati</taxon>
        <taxon>Pseudomonadota</taxon>
        <taxon>Gammaproteobacteria</taxon>
        <taxon>Enterobacterales</taxon>
        <taxon>Enterobacteriaceae</taxon>
        <taxon>Phytobacter</taxon>
    </lineage>
</organism>
<proteinExistence type="predicted"/>
<sequence length="42" mass="4629">MPTQQTSPAESPQSFDYDDMLSELEAIVADAEQRLAQEDEAA</sequence>
<evidence type="ECO:0000313" key="1">
    <source>
        <dbReference type="EMBL" id="MDV2862306.1"/>
    </source>
</evidence>
<accession>A0AB35RJN3</accession>
<reference evidence="1 2" key="1">
    <citation type="submission" date="2023-10" db="EMBL/GenBank/DDBJ databases">
        <title>Phytobacter spp. The emergence of a new genus of hospital-origin enterobacteria encoding carbapenemases in Argentina.</title>
        <authorList>
            <person name="Vay C."/>
            <person name="Almuzara M."/>
            <person name="Traglia G.M."/>
            <person name="Campos J."/>
        </authorList>
    </citation>
    <scope>NUCLEOTIDE SEQUENCE [LARGE SCALE GENOMIC DNA]</scope>
    <source>
        <strain evidence="1 2">CVMA36</strain>
    </source>
</reference>
<keyword evidence="2" id="KW-1185">Reference proteome</keyword>
<protein>
    <submittedName>
        <fullName evidence="1">Uncharacterized protein</fullName>
    </submittedName>
</protein>
<name>A0AB35RJN3_9ENTR</name>
<comment type="caution">
    <text evidence="1">The sequence shown here is derived from an EMBL/GenBank/DDBJ whole genome shotgun (WGS) entry which is preliminary data.</text>
</comment>
<gene>
    <name evidence="1" type="ORF">R0H02_07520</name>
</gene>
<dbReference type="Proteomes" id="UP001286589">
    <property type="component" value="Unassembled WGS sequence"/>
</dbReference>